<evidence type="ECO:0000256" key="1">
    <source>
        <dbReference type="SAM" id="MobiDB-lite"/>
    </source>
</evidence>
<keyword evidence="4" id="KW-1185">Reference proteome</keyword>
<dbReference type="EMBL" id="JAGEVG010000009">
    <property type="protein sequence ID" value="MBO3098499.1"/>
    <property type="molecule type" value="Genomic_DNA"/>
</dbReference>
<evidence type="ECO:0008006" key="5">
    <source>
        <dbReference type="Google" id="ProtNLM"/>
    </source>
</evidence>
<feature type="signal peptide" evidence="2">
    <location>
        <begin position="1"/>
        <end position="18"/>
    </location>
</feature>
<accession>A0ABS3SS09</accession>
<proteinExistence type="predicted"/>
<name>A0ABS3SS09_9FLAO</name>
<reference evidence="3 4" key="1">
    <citation type="submission" date="2021-03" db="EMBL/GenBank/DDBJ databases">
        <title>Gelidibacter sp. nov., isolated from costal sediment.</title>
        <authorList>
            <person name="Lun K.-Y."/>
        </authorList>
    </citation>
    <scope>NUCLEOTIDE SEQUENCE [LARGE SCALE GENOMIC DNA]</scope>
    <source>
        <strain evidence="3 4">DF109</strain>
    </source>
</reference>
<evidence type="ECO:0000313" key="4">
    <source>
        <dbReference type="Proteomes" id="UP000681315"/>
    </source>
</evidence>
<gene>
    <name evidence="3" type="ORF">J4051_09480</name>
</gene>
<dbReference type="RefSeq" id="WP_208233630.1">
    <property type="nucleotide sequence ID" value="NZ_JAGEVG010000009.1"/>
</dbReference>
<dbReference type="Proteomes" id="UP000681315">
    <property type="component" value="Unassembled WGS sequence"/>
</dbReference>
<organism evidence="3 4">
    <name type="scientific">Gelidibacter pelagius</name>
    <dbReference type="NCBI Taxonomy" id="2819985"/>
    <lineage>
        <taxon>Bacteria</taxon>
        <taxon>Pseudomonadati</taxon>
        <taxon>Bacteroidota</taxon>
        <taxon>Flavobacteriia</taxon>
        <taxon>Flavobacteriales</taxon>
        <taxon>Flavobacteriaceae</taxon>
        <taxon>Gelidibacter</taxon>
    </lineage>
</organism>
<comment type="caution">
    <text evidence="3">The sequence shown here is derived from an EMBL/GenBank/DDBJ whole genome shotgun (WGS) entry which is preliminary data.</text>
</comment>
<evidence type="ECO:0000313" key="3">
    <source>
        <dbReference type="EMBL" id="MBO3098499.1"/>
    </source>
</evidence>
<feature type="region of interest" description="Disordered" evidence="1">
    <location>
        <begin position="201"/>
        <end position="220"/>
    </location>
</feature>
<keyword evidence="2" id="KW-0732">Signal</keyword>
<sequence length="220" mass="24641">MRKILFIVAVTLSATMFAQKQIDEGVIISKQTMTSDNEQMNAQLAMLGDMITTTYFKNDKSRSELSNPMTGNTVFIADNNSKKSLVLMDNAMIGKKYMESDISASEEDMENVSVEKTNETKTILGYECTKYNVTMNKDGAEVKMEIYATDKLKAISQQATTFGKDFSGFPMYMDMAINQQGMKMNMVIEVTEVKAEKVSDDKFNMTPPEGYSKTENLPGM</sequence>
<feature type="chain" id="PRO_5045954417" description="DUF4412 domain-containing protein" evidence="2">
    <location>
        <begin position="19"/>
        <end position="220"/>
    </location>
</feature>
<protein>
    <recommendedName>
        <fullName evidence="5">DUF4412 domain-containing protein</fullName>
    </recommendedName>
</protein>
<evidence type="ECO:0000256" key="2">
    <source>
        <dbReference type="SAM" id="SignalP"/>
    </source>
</evidence>